<proteinExistence type="inferred from homology"/>
<dbReference type="GO" id="GO:1990281">
    <property type="term" value="C:efflux pump complex"/>
    <property type="evidence" value="ECO:0007669"/>
    <property type="project" value="TreeGrafter"/>
</dbReference>
<organism evidence="3 4">
    <name type="scientific">Pseudoalteromonas rubra</name>
    <dbReference type="NCBI Taxonomy" id="43658"/>
    <lineage>
        <taxon>Bacteria</taxon>
        <taxon>Pseudomonadati</taxon>
        <taxon>Pseudomonadota</taxon>
        <taxon>Gammaproteobacteria</taxon>
        <taxon>Alteromonadales</taxon>
        <taxon>Pseudoalteromonadaceae</taxon>
        <taxon>Pseudoalteromonas</taxon>
    </lineage>
</organism>
<dbReference type="GO" id="GO:0015562">
    <property type="term" value="F:efflux transmembrane transporter activity"/>
    <property type="evidence" value="ECO:0007669"/>
    <property type="project" value="TreeGrafter"/>
</dbReference>
<reference evidence="3 4" key="1">
    <citation type="journal article" date="2015" name="BMC Genomics">
        <title>Genome mining reveals unlocked bioactive potential of marine Gram-negative bacteria.</title>
        <authorList>
            <person name="Machado H."/>
            <person name="Sonnenschein E.C."/>
            <person name="Melchiorsen J."/>
            <person name="Gram L."/>
        </authorList>
    </citation>
    <scope>NUCLEOTIDE SEQUENCE [LARGE SCALE GENOMIC DNA]</scope>
    <source>
        <strain evidence="3 4">S2471</strain>
    </source>
</reference>
<evidence type="ECO:0000313" key="4">
    <source>
        <dbReference type="Proteomes" id="UP000033452"/>
    </source>
</evidence>
<name>A0A0F4QS40_9GAMM</name>
<protein>
    <recommendedName>
        <fullName evidence="5">RND efflux pump membrane fusion protein barrel-sandwich domain-containing protein</fullName>
    </recommendedName>
</protein>
<sequence>MSIDLILKGVITVKFQNIALICCLLSAMNIFAEEGQGVAVFVEQAEEVENGAISSLSCEFMSQRTFVLSAAVDAELTSILPVGSQVKKNQLVASQDNFYVQNELQQKQIKLEQRRHDLAFHQSEYERRKNQGEHVSPSELHRLKWQVKTSMAEIALAESEIARLSRDSEKAQLRAPGDFEVERHLSKLGQFVSRGEPVAQLSPLSDNEVVCDMPLSFATHGTYEQASFSYNRQPLKLKRVSNVVNTNTQSKRIYLNEPDGSALDVGQRLSVEMVHTTQQKLFRISADALNFDLDGSSYVWAIDDNKSASRVEVNMVEGTSFNARTTVSGALTHGMRLVVRGANMLSDGETVELVNSTL</sequence>
<dbReference type="NCBIfam" id="TIGR01730">
    <property type="entry name" value="RND_mfp"/>
    <property type="match status" value="1"/>
</dbReference>
<evidence type="ECO:0000256" key="2">
    <source>
        <dbReference type="SAM" id="Coils"/>
    </source>
</evidence>
<evidence type="ECO:0008006" key="5">
    <source>
        <dbReference type="Google" id="ProtNLM"/>
    </source>
</evidence>
<keyword evidence="4" id="KW-1185">Reference proteome</keyword>
<dbReference type="OrthoDB" id="6292609at2"/>
<dbReference type="Gene3D" id="2.40.50.100">
    <property type="match status" value="1"/>
</dbReference>
<evidence type="ECO:0000256" key="1">
    <source>
        <dbReference type="ARBA" id="ARBA00009477"/>
    </source>
</evidence>
<dbReference type="EMBL" id="JXYA01000016">
    <property type="protein sequence ID" value="KJZ10184.1"/>
    <property type="molecule type" value="Genomic_DNA"/>
</dbReference>
<evidence type="ECO:0000313" key="3">
    <source>
        <dbReference type="EMBL" id="KJZ10184.1"/>
    </source>
</evidence>
<dbReference type="Gene3D" id="1.10.287.470">
    <property type="entry name" value="Helix hairpin bin"/>
    <property type="match status" value="1"/>
</dbReference>
<dbReference type="InterPro" id="IPR006143">
    <property type="entry name" value="RND_pump_MFP"/>
</dbReference>
<gene>
    <name evidence="3" type="ORF">TW77_08120</name>
</gene>
<comment type="similarity">
    <text evidence="1">Belongs to the membrane fusion protein (MFP) (TC 8.A.1) family.</text>
</comment>
<keyword evidence="2" id="KW-0175">Coiled coil</keyword>
<dbReference type="PATRIC" id="fig|43658.5.peg.1705"/>
<dbReference type="Gene3D" id="2.40.420.20">
    <property type="match status" value="1"/>
</dbReference>
<dbReference type="Proteomes" id="UP000033452">
    <property type="component" value="Unassembled WGS sequence"/>
</dbReference>
<dbReference type="PANTHER" id="PTHR30469">
    <property type="entry name" value="MULTIDRUG RESISTANCE PROTEIN MDTA"/>
    <property type="match status" value="1"/>
</dbReference>
<dbReference type="AlphaFoldDB" id="A0A0F4QS40"/>
<accession>A0A0F4QS40</accession>
<dbReference type="Gene3D" id="2.40.30.170">
    <property type="match status" value="1"/>
</dbReference>
<comment type="caution">
    <text evidence="3">The sequence shown here is derived from an EMBL/GenBank/DDBJ whole genome shotgun (WGS) entry which is preliminary data.</text>
</comment>
<feature type="coiled-coil region" evidence="2">
    <location>
        <begin position="147"/>
        <end position="174"/>
    </location>
</feature>
<dbReference type="PANTHER" id="PTHR30469:SF15">
    <property type="entry name" value="HLYD FAMILY OF SECRETION PROTEINS"/>
    <property type="match status" value="1"/>
</dbReference>